<dbReference type="Proteomes" id="UP000788993">
    <property type="component" value="Unassembled WGS sequence"/>
</dbReference>
<evidence type="ECO:0000313" key="2">
    <source>
        <dbReference type="Proteomes" id="UP000788993"/>
    </source>
</evidence>
<reference evidence="1" key="1">
    <citation type="journal article" date="2021" name="Open Biol.">
        <title>Shared evolutionary footprints suggest mitochondrial oxidative damage underlies multiple complex I losses in fungi.</title>
        <authorList>
            <person name="Schikora-Tamarit M.A."/>
            <person name="Marcet-Houben M."/>
            <person name="Nosek J."/>
            <person name="Gabaldon T."/>
        </authorList>
    </citation>
    <scope>NUCLEOTIDE SEQUENCE</scope>
    <source>
        <strain evidence="1">NCAIM Y.01608</strain>
    </source>
</reference>
<keyword evidence="2" id="KW-1185">Reference proteome</keyword>
<evidence type="ECO:0000313" key="1">
    <source>
        <dbReference type="EMBL" id="KAH3675377.1"/>
    </source>
</evidence>
<reference evidence="1" key="2">
    <citation type="submission" date="2021-01" db="EMBL/GenBank/DDBJ databases">
        <authorList>
            <person name="Schikora-Tamarit M.A."/>
        </authorList>
    </citation>
    <scope>NUCLEOTIDE SEQUENCE</scope>
    <source>
        <strain evidence="1">NCAIM Y.01608</strain>
    </source>
</reference>
<proteinExistence type="predicted"/>
<gene>
    <name evidence="1" type="ORF">OGATHE_001717</name>
</gene>
<comment type="caution">
    <text evidence="1">The sequence shown here is derived from an EMBL/GenBank/DDBJ whole genome shotgun (WGS) entry which is preliminary data.</text>
</comment>
<dbReference type="AlphaFoldDB" id="A0A9P8PNI0"/>
<accession>A0A9P8PNI0</accession>
<protein>
    <submittedName>
        <fullName evidence="1">Uncharacterized protein</fullName>
    </submittedName>
</protein>
<sequence length="93" mass="9884">MAAMRMPPLTTEGSTFTPAFSTAMTNGDSAPFPAPALTALKSLSSLDATIKVTINNETTLKVIIRTITDFIRDGAIFRKFGTSLFVKATTSVP</sequence>
<organism evidence="1 2">
    <name type="scientific">Ogataea polymorpha</name>
    <dbReference type="NCBI Taxonomy" id="460523"/>
    <lineage>
        <taxon>Eukaryota</taxon>
        <taxon>Fungi</taxon>
        <taxon>Dikarya</taxon>
        <taxon>Ascomycota</taxon>
        <taxon>Saccharomycotina</taxon>
        <taxon>Pichiomycetes</taxon>
        <taxon>Pichiales</taxon>
        <taxon>Pichiaceae</taxon>
        <taxon>Ogataea</taxon>
    </lineage>
</organism>
<dbReference type="EMBL" id="JAEUBD010000382">
    <property type="protein sequence ID" value="KAH3675377.1"/>
    <property type="molecule type" value="Genomic_DNA"/>
</dbReference>
<name>A0A9P8PNI0_9ASCO</name>